<comment type="catalytic activity">
    <reaction evidence="2">
        <text>ATP-independent breakage of single-stranded DNA, followed by passage and rejoining.</text>
        <dbReference type="EC" id="5.6.2.1"/>
    </reaction>
</comment>
<keyword evidence="2" id="KW-0799">Topoisomerase</keyword>
<dbReference type="Gene3D" id="2.70.20.10">
    <property type="entry name" value="Topoisomerase I, domain 3"/>
    <property type="match status" value="1"/>
</dbReference>
<dbReference type="SUPFAM" id="SSF56712">
    <property type="entry name" value="Prokaryotic type I DNA topoisomerase"/>
    <property type="match status" value="1"/>
</dbReference>
<organism evidence="5 6">
    <name type="scientific">Diaphorina citri</name>
    <name type="common">Asian citrus psyllid</name>
    <dbReference type="NCBI Taxonomy" id="121845"/>
    <lineage>
        <taxon>Eukaryota</taxon>
        <taxon>Metazoa</taxon>
        <taxon>Ecdysozoa</taxon>
        <taxon>Arthropoda</taxon>
        <taxon>Hexapoda</taxon>
        <taxon>Insecta</taxon>
        <taxon>Pterygota</taxon>
        <taxon>Neoptera</taxon>
        <taxon>Paraneoptera</taxon>
        <taxon>Hemiptera</taxon>
        <taxon>Sternorrhyncha</taxon>
        <taxon>Psylloidea</taxon>
        <taxon>Psyllidae</taxon>
        <taxon>Diaphorininae</taxon>
        <taxon>Diaphorina</taxon>
    </lineage>
</organism>
<evidence type="ECO:0000256" key="1">
    <source>
        <dbReference type="ARBA" id="ARBA00023235"/>
    </source>
</evidence>
<dbReference type="GO" id="GO:0003677">
    <property type="term" value="F:DNA binding"/>
    <property type="evidence" value="ECO:0007669"/>
    <property type="project" value="UniProtKB-KW"/>
</dbReference>
<dbReference type="EC" id="5.6.2.1" evidence="2"/>
<dbReference type="PANTHER" id="PTHR11390:SF20">
    <property type="entry name" value="DNA TOPOISOMERASE 3-BETA-1"/>
    <property type="match status" value="1"/>
</dbReference>
<name>A0A3Q0JI72_DIACI</name>
<dbReference type="Gene3D" id="3.40.50.140">
    <property type="match status" value="1"/>
</dbReference>
<dbReference type="Gene3D" id="1.10.460.10">
    <property type="entry name" value="Topoisomerase I, domain 2"/>
    <property type="match status" value="1"/>
</dbReference>
<keyword evidence="1 2" id="KW-0413">Isomerase</keyword>
<keyword evidence="5" id="KW-1185">Reference proteome</keyword>
<dbReference type="Pfam" id="PF01131">
    <property type="entry name" value="Topoisom_bac"/>
    <property type="match status" value="1"/>
</dbReference>
<dbReference type="PROSITE" id="PS52039">
    <property type="entry name" value="TOPO_IA_2"/>
    <property type="match status" value="1"/>
</dbReference>
<evidence type="ECO:0000259" key="4">
    <source>
        <dbReference type="PROSITE" id="PS52039"/>
    </source>
</evidence>
<dbReference type="GO" id="GO:0006310">
    <property type="term" value="P:DNA recombination"/>
    <property type="evidence" value="ECO:0007669"/>
    <property type="project" value="TreeGrafter"/>
</dbReference>
<accession>A0A3Q0JI72</accession>
<dbReference type="AlphaFoldDB" id="A0A3Q0JI72"/>
<dbReference type="InterPro" id="IPR013825">
    <property type="entry name" value="Topo_IA_cen_sub2"/>
</dbReference>
<dbReference type="InterPro" id="IPR000380">
    <property type="entry name" value="Topo_IA"/>
</dbReference>
<feature type="region of interest" description="Disordered" evidence="3">
    <location>
        <begin position="248"/>
        <end position="292"/>
    </location>
</feature>
<dbReference type="InterPro" id="IPR013824">
    <property type="entry name" value="Topo_IA_cen_sub1"/>
</dbReference>
<feature type="compositionally biased region" description="Basic residues" evidence="3">
    <location>
        <begin position="252"/>
        <end position="270"/>
    </location>
</feature>
<dbReference type="STRING" id="121845.A0A3Q0JI72"/>
<dbReference type="GO" id="GO:0006265">
    <property type="term" value="P:DNA topological change"/>
    <property type="evidence" value="ECO:0007669"/>
    <property type="project" value="InterPro"/>
</dbReference>
<feature type="domain" description="Topo IA-type catalytic" evidence="4">
    <location>
        <begin position="1"/>
        <end position="133"/>
    </location>
</feature>
<dbReference type="GeneID" id="103521803"/>
<evidence type="ECO:0000313" key="5">
    <source>
        <dbReference type="Proteomes" id="UP000079169"/>
    </source>
</evidence>
<dbReference type="InterPro" id="IPR013497">
    <property type="entry name" value="Topo_IA_cen"/>
</dbReference>
<dbReference type="GO" id="GO:0006281">
    <property type="term" value="P:DNA repair"/>
    <property type="evidence" value="ECO:0007669"/>
    <property type="project" value="TreeGrafter"/>
</dbReference>
<reference evidence="6" key="1">
    <citation type="submission" date="2025-08" db="UniProtKB">
        <authorList>
            <consortium name="RefSeq"/>
        </authorList>
    </citation>
    <scope>IDENTIFICATION</scope>
</reference>
<sequence length="292" mass="32013">MKNESIPDFKPGDLIPIQSVKMVERKTTPPDYLTESELISLMEKHGIGTDASIPVHINNICQRNYVTVTSGRRLVPTSLGIVLVHGYQKIDRELVEPTMRSAIESKLNLIARNEADFNVVLRDTLDVFSAKFVNFTTNIEAMDQLFEVSFSPLAATGKAMSRNPSYSQTIIKMKKALMVAEKPSLAASLAQILSSGKNTSRRGRRLVPTSLGIVLERTKLPRDLTELTGCIFCCDEFAPLVEKIRAVPSRPARGHHRSRGGGRGGGKGKPRGGGGKPKPPKDKMAQLAAYFV</sequence>
<evidence type="ECO:0000256" key="2">
    <source>
        <dbReference type="RuleBase" id="RU362092"/>
    </source>
</evidence>
<protein>
    <recommendedName>
        <fullName evidence="2">DNA topoisomerase</fullName>
        <ecNumber evidence="2">5.6.2.1</ecNumber>
    </recommendedName>
</protein>
<dbReference type="KEGG" id="dci:103521803"/>
<gene>
    <name evidence="6" type="primary">LOC103521803</name>
</gene>
<dbReference type="GO" id="GO:0003917">
    <property type="term" value="F:DNA topoisomerase type I (single strand cut, ATP-independent) activity"/>
    <property type="evidence" value="ECO:0007669"/>
    <property type="project" value="UniProtKB-EC"/>
</dbReference>
<dbReference type="PaxDb" id="121845-A0A3Q0JI72"/>
<proteinExistence type="inferred from homology"/>
<dbReference type="GO" id="GO:0005634">
    <property type="term" value="C:nucleus"/>
    <property type="evidence" value="ECO:0007669"/>
    <property type="project" value="TreeGrafter"/>
</dbReference>
<evidence type="ECO:0000256" key="3">
    <source>
        <dbReference type="SAM" id="MobiDB-lite"/>
    </source>
</evidence>
<comment type="function">
    <text evidence="2">Introduces a single-strand break via transesterification at a target site in duplex DNA. Releases the supercoiling and torsional tension of DNA introduced during the DNA replication and transcription by transiently cleaving and rejoining one strand of the DNA duplex. The scissile phosphodiester is attacked by the catalytic tyrosine of the enzyme, resulting in the formation of a DNA-(5'-phosphotyrosyl)-enzyme intermediate and the expulsion of a 3'-OH DNA strand.</text>
</comment>
<dbReference type="InterPro" id="IPR023405">
    <property type="entry name" value="Topo_IA_core_domain"/>
</dbReference>
<dbReference type="Proteomes" id="UP000079169">
    <property type="component" value="Unplaced"/>
</dbReference>
<dbReference type="RefSeq" id="XP_026688116.1">
    <property type="nucleotide sequence ID" value="XM_026832315.1"/>
</dbReference>
<keyword evidence="2" id="KW-0238">DNA-binding</keyword>
<dbReference type="PANTHER" id="PTHR11390">
    <property type="entry name" value="PROKARYOTIC DNA TOPOISOMERASE"/>
    <property type="match status" value="1"/>
</dbReference>
<comment type="similarity">
    <text evidence="2">Belongs to the type IA topoisomerase family.</text>
</comment>
<evidence type="ECO:0000313" key="6">
    <source>
        <dbReference type="RefSeq" id="XP_026688116.1"/>
    </source>
</evidence>